<accession>A0A0B8N5X2</accession>
<dbReference type="PANTHER" id="PTHR40618">
    <property type="entry name" value="B-ZIP TRANSCRIPTION FACTOR (EUROFUNG)-RELATED"/>
    <property type="match status" value="1"/>
</dbReference>
<feature type="region of interest" description="Disordered" evidence="2">
    <location>
        <begin position="184"/>
        <end position="210"/>
    </location>
</feature>
<evidence type="ECO:0000256" key="1">
    <source>
        <dbReference type="SAM" id="Coils"/>
    </source>
</evidence>
<feature type="compositionally biased region" description="Polar residues" evidence="2">
    <location>
        <begin position="185"/>
        <end position="210"/>
    </location>
</feature>
<gene>
    <name evidence="3" type="ORF">TCE0_043r15685</name>
</gene>
<dbReference type="CDD" id="cd14688">
    <property type="entry name" value="bZIP_YAP"/>
    <property type="match status" value="1"/>
</dbReference>
<keyword evidence="1" id="KW-0175">Coiled coil</keyword>
<reference evidence="4" key="1">
    <citation type="journal article" date="2015" name="Genome Announc.">
        <title>Draft genome sequence of Talaromyces cellulolyticus strain Y-94, a source of lignocellulosic biomass-degrading enzymes.</title>
        <authorList>
            <person name="Fujii T."/>
            <person name="Koike H."/>
            <person name="Sawayama S."/>
            <person name="Yano S."/>
            <person name="Inoue H."/>
        </authorList>
    </citation>
    <scope>NUCLEOTIDE SEQUENCE [LARGE SCALE GENOMIC DNA]</scope>
    <source>
        <strain evidence="4">Y-94</strain>
    </source>
</reference>
<protein>
    <recommendedName>
        <fullName evidence="5">BZIP transcription factor</fullName>
    </recommendedName>
</protein>
<feature type="coiled-coil region" evidence="1">
    <location>
        <begin position="119"/>
        <end position="153"/>
    </location>
</feature>
<dbReference type="AlphaFoldDB" id="A0A0B8N5X2"/>
<evidence type="ECO:0000256" key="2">
    <source>
        <dbReference type="SAM" id="MobiDB-lite"/>
    </source>
</evidence>
<sequence>MPNARQSHPNAHLQEVLSARKYITVDQDRSIDTGSTFTDTIASNKERANIVSSPIAPSTRTRSSLTKKVDKDTPKPMVALRSRLHARRSAGRPRLGATGEAILSESRRDQVRRAQRTYRLKREATLEKAQKRAADLEDRLARVAVAIAEYKASIPTDLKASHPALLRHLDFIDGLAKLDDESPIQVVSQRSTPSSSTTGKNNVPSQDNGMPIGQSTAGTIEMNCDCLDDNPTKKPMKPFADRLRKRTQHVSLDEGPEQESNSAPVRIHDMTQLQRSDAPHTYSFQETEFYRKLQRYCLEYAFRLFSDSRSNPLDVYRVFRLVPCIQNRTKMYPFFRKLVTAGVKDALEISNLPFYSIGGAGTHYPKKDVSGNPIYPGNTRTPKRILGLFKTSEARNEYGQEMDYQKLLDVYGYGGEWFDCRDVEGYLREQGVHLDDSISFPYLQYRQTYLQSPKAHEDDDANTSCDEVMPLPEPSKSRMIDIEQFFSRLLHGVVILGRAPAFRRTDVANAYKSALRMQVY</sequence>
<dbReference type="PANTHER" id="PTHR40618:SF1">
    <property type="entry name" value="B-ZIP TRANSCRIPTION FACTOR (EUROFUNG)"/>
    <property type="match status" value="1"/>
</dbReference>
<evidence type="ECO:0008006" key="5">
    <source>
        <dbReference type="Google" id="ProtNLM"/>
    </source>
</evidence>
<name>A0A0B8N5X2_TALPI</name>
<keyword evidence="4" id="KW-1185">Reference proteome</keyword>
<evidence type="ECO:0000313" key="4">
    <source>
        <dbReference type="Proteomes" id="UP000053095"/>
    </source>
</evidence>
<dbReference type="Proteomes" id="UP000053095">
    <property type="component" value="Unassembled WGS sequence"/>
</dbReference>
<proteinExistence type="predicted"/>
<organism evidence="3 4">
    <name type="scientific">Talaromyces pinophilus</name>
    <name type="common">Penicillium pinophilum</name>
    <dbReference type="NCBI Taxonomy" id="128442"/>
    <lineage>
        <taxon>Eukaryota</taxon>
        <taxon>Fungi</taxon>
        <taxon>Dikarya</taxon>
        <taxon>Ascomycota</taxon>
        <taxon>Pezizomycotina</taxon>
        <taxon>Eurotiomycetes</taxon>
        <taxon>Eurotiomycetidae</taxon>
        <taxon>Eurotiales</taxon>
        <taxon>Trichocomaceae</taxon>
        <taxon>Talaromyces</taxon>
        <taxon>Talaromyces sect. Talaromyces</taxon>
    </lineage>
</organism>
<evidence type="ECO:0000313" key="3">
    <source>
        <dbReference type="EMBL" id="GAM42054.1"/>
    </source>
</evidence>
<dbReference type="EMBL" id="DF933839">
    <property type="protein sequence ID" value="GAM42054.1"/>
    <property type="molecule type" value="Genomic_DNA"/>
</dbReference>